<dbReference type="SUPFAM" id="SSF46589">
    <property type="entry name" value="tRNA-binding arm"/>
    <property type="match status" value="1"/>
</dbReference>
<evidence type="ECO:0000256" key="5">
    <source>
        <dbReference type="ARBA" id="ARBA00022490"/>
    </source>
</evidence>
<evidence type="ECO:0000256" key="1">
    <source>
        <dbReference type="ARBA" id="ARBA00004496"/>
    </source>
</evidence>
<organism evidence="19 20">
    <name type="scientific">Candidatus Campbellbacteria bacterium CG22_combo_CG10-13_8_21_14_all_43_18</name>
    <dbReference type="NCBI Taxonomy" id="1974530"/>
    <lineage>
        <taxon>Bacteria</taxon>
        <taxon>Candidatus Campbelliibacteriota</taxon>
    </lineage>
</organism>
<dbReference type="InterPro" id="IPR002317">
    <property type="entry name" value="Ser-tRNA-ligase_type_1"/>
</dbReference>
<comment type="catalytic activity">
    <reaction evidence="12">
        <text>tRNA(Sec) + L-serine + ATP = L-seryl-tRNA(Sec) + AMP + diphosphate + H(+)</text>
        <dbReference type="Rhea" id="RHEA:42580"/>
        <dbReference type="Rhea" id="RHEA-COMP:9742"/>
        <dbReference type="Rhea" id="RHEA-COMP:10128"/>
        <dbReference type="ChEBI" id="CHEBI:15378"/>
        <dbReference type="ChEBI" id="CHEBI:30616"/>
        <dbReference type="ChEBI" id="CHEBI:33019"/>
        <dbReference type="ChEBI" id="CHEBI:33384"/>
        <dbReference type="ChEBI" id="CHEBI:78442"/>
        <dbReference type="ChEBI" id="CHEBI:78533"/>
        <dbReference type="ChEBI" id="CHEBI:456215"/>
        <dbReference type="EC" id="6.1.1.11"/>
    </reaction>
</comment>
<dbReference type="GO" id="GO:0004828">
    <property type="term" value="F:serine-tRNA ligase activity"/>
    <property type="evidence" value="ECO:0007669"/>
    <property type="project" value="UniProtKB-UniRule"/>
</dbReference>
<evidence type="ECO:0000256" key="14">
    <source>
        <dbReference type="NCBIfam" id="TIGR00414"/>
    </source>
</evidence>
<name>A0A2H0DWX6_9BACT</name>
<feature type="coiled-coil region" evidence="17">
    <location>
        <begin position="33"/>
        <end position="97"/>
    </location>
</feature>
<dbReference type="EC" id="6.1.1.11" evidence="4 14"/>
<dbReference type="Pfam" id="PF00587">
    <property type="entry name" value="tRNA-synt_2b"/>
    <property type="match status" value="1"/>
</dbReference>
<dbReference type="Proteomes" id="UP000231276">
    <property type="component" value="Unassembled WGS sequence"/>
</dbReference>
<evidence type="ECO:0000256" key="13">
    <source>
        <dbReference type="ARBA" id="ARBA00048823"/>
    </source>
</evidence>
<dbReference type="GO" id="GO:0006434">
    <property type="term" value="P:seryl-tRNA aminoacylation"/>
    <property type="evidence" value="ECO:0007669"/>
    <property type="project" value="UniProtKB-UniRule"/>
</dbReference>
<gene>
    <name evidence="19" type="ORF">COW82_00755</name>
</gene>
<comment type="caution">
    <text evidence="19">The sequence shown here is derived from an EMBL/GenBank/DDBJ whole genome shotgun (WGS) entry which is preliminary data.</text>
</comment>
<evidence type="ECO:0000259" key="18">
    <source>
        <dbReference type="PROSITE" id="PS50862"/>
    </source>
</evidence>
<dbReference type="InterPro" id="IPR015866">
    <property type="entry name" value="Ser-tRNA-synth_1_N"/>
</dbReference>
<evidence type="ECO:0000256" key="10">
    <source>
        <dbReference type="ARBA" id="ARBA00023146"/>
    </source>
</evidence>
<keyword evidence="6 19" id="KW-0436">Ligase</keyword>
<feature type="domain" description="Aminoacyl-transfer RNA synthetases class-II family profile" evidence="18">
    <location>
        <begin position="188"/>
        <end position="420"/>
    </location>
</feature>
<dbReference type="Gene3D" id="3.30.930.10">
    <property type="entry name" value="Bira Bifunctional Protein, Domain 2"/>
    <property type="match status" value="1"/>
</dbReference>
<dbReference type="InterPro" id="IPR045864">
    <property type="entry name" value="aa-tRNA-synth_II/BPL/LPL"/>
</dbReference>
<dbReference type="GO" id="GO:0005737">
    <property type="term" value="C:cytoplasm"/>
    <property type="evidence" value="ECO:0007669"/>
    <property type="project" value="UniProtKB-SubCell"/>
</dbReference>
<dbReference type="InterPro" id="IPR042103">
    <property type="entry name" value="SerRS_1_N_sf"/>
</dbReference>
<evidence type="ECO:0000256" key="4">
    <source>
        <dbReference type="ARBA" id="ARBA00012840"/>
    </source>
</evidence>
<dbReference type="InterPro" id="IPR010978">
    <property type="entry name" value="tRNA-bd_arm"/>
</dbReference>
<evidence type="ECO:0000256" key="17">
    <source>
        <dbReference type="SAM" id="Coils"/>
    </source>
</evidence>
<dbReference type="AlphaFoldDB" id="A0A2H0DWX6"/>
<evidence type="ECO:0000256" key="9">
    <source>
        <dbReference type="ARBA" id="ARBA00022917"/>
    </source>
</evidence>
<dbReference type="GO" id="GO:0005524">
    <property type="term" value="F:ATP binding"/>
    <property type="evidence" value="ECO:0007669"/>
    <property type="project" value="UniProtKB-KW"/>
</dbReference>
<dbReference type="InterPro" id="IPR002314">
    <property type="entry name" value="aa-tRNA-synt_IIb"/>
</dbReference>
<keyword evidence="7" id="KW-0547">Nucleotide-binding</keyword>
<dbReference type="SUPFAM" id="SSF55681">
    <property type="entry name" value="Class II aaRS and biotin synthetases"/>
    <property type="match status" value="1"/>
</dbReference>
<keyword evidence="17" id="KW-0175">Coiled coil</keyword>
<dbReference type="PANTHER" id="PTHR43697">
    <property type="entry name" value="SERYL-TRNA SYNTHETASE"/>
    <property type="match status" value="1"/>
</dbReference>
<feature type="binding site" evidence="15">
    <location>
        <position position="273"/>
    </location>
    <ligand>
        <name>L-serine</name>
        <dbReference type="ChEBI" id="CHEBI:33384"/>
    </ligand>
</feature>
<evidence type="ECO:0000256" key="15">
    <source>
        <dbReference type="PIRSR" id="PIRSR001529-1"/>
    </source>
</evidence>
<keyword evidence="5" id="KW-0963">Cytoplasm</keyword>
<accession>A0A2H0DWX6</accession>
<keyword evidence="8 16" id="KW-0067">ATP-binding</keyword>
<protein>
    <recommendedName>
        <fullName evidence="11 14">Serine--tRNA ligase</fullName>
        <ecNumber evidence="4 14">6.1.1.11</ecNumber>
    </recommendedName>
</protein>
<feature type="binding site" evidence="15">
    <location>
        <position position="296"/>
    </location>
    <ligand>
        <name>L-serine</name>
        <dbReference type="ChEBI" id="CHEBI:33384"/>
    </ligand>
</feature>
<feature type="site" description="Important for serine binding" evidence="15">
    <location>
        <position position="395"/>
    </location>
</feature>
<evidence type="ECO:0000256" key="3">
    <source>
        <dbReference type="ARBA" id="ARBA00010728"/>
    </source>
</evidence>
<dbReference type="EMBL" id="PCTS01000010">
    <property type="protein sequence ID" value="PIP86682.1"/>
    <property type="molecule type" value="Genomic_DNA"/>
</dbReference>
<reference evidence="19 20" key="1">
    <citation type="submission" date="2017-09" db="EMBL/GenBank/DDBJ databases">
        <title>Depth-based differentiation of microbial function through sediment-hosted aquifers and enrichment of novel symbionts in the deep terrestrial subsurface.</title>
        <authorList>
            <person name="Probst A.J."/>
            <person name="Ladd B."/>
            <person name="Jarett J.K."/>
            <person name="Geller-Mcgrath D.E."/>
            <person name="Sieber C.M."/>
            <person name="Emerson J.B."/>
            <person name="Anantharaman K."/>
            <person name="Thomas B.C."/>
            <person name="Malmstrom R."/>
            <person name="Stieglmeier M."/>
            <person name="Klingl A."/>
            <person name="Woyke T."/>
            <person name="Ryan C.M."/>
            <person name="Banfield J.F."/>
        </authorList>
    </citation>
    <scope>NUCLEOTIDE SEQUENCE [LARGE SCALE GENOMIC DNA]</scope>
    <source>
        <strain evidence="19">CG22_combo_CG10-13_8_21_14_all_43_18</strain>
    </source>
</reference>
<sequence>MLDIKFIRENASLVKESARKKRVSVDINRLLELDEERKSLLRLVDEKRSLQNKAGEKIALADSAEKEKMLKEMADLKSELQKEEAKLKEVLKEWQSLLLSVPNVIADDVPEGRNERENKVVRKWGEKPKLAFKVKDHVDLGLRHDLIDIETSNKVSGSRFNYLKNEAVLIQMGLMDFVFKTLGDAKIIEKLALDVGSSSGKTYTPVLPPVFVKAEVAKKMDRFDPIEDRYFFEKDDALLVGSAEHTLGPMHMDSILEEKDLPKRYIGYSTAFRREAGTYGKDTRGILRRHQFDKLEMESFSLPEEGQSEQDLIIAVQEYLLRALQIPYQVVLLCSGDMGKPDFRQIDIESWMPGEDAYRETHTSDYMTDFQARRLNTKYRKKDGETGFVHMNDATAIAVGRILIAIIENNQNEDGSINVPKILVPYVGKEIIGGK</sequence>
<keyword evidence="9" id="KW-0648">Protein biosynthesis</keyword>
<evidence type="ECO:0000256" key="12">
    <source>
        <dbReference type="ARBA" id="ARBA00047929"/>
    </source>
</evidence>
<dbReference type="Pfam" id="PF02403">
    <property type="entry name" value="Seryl_tRNA_N"/>
    <property type="match status" value="1"/>
</dbReference>
<feature type="binding site" evidence="16">
    <location>
        <begin position="273"/>
        <end position="275"/>
    </location>
    <ligand>
        <name>ATP</name>
        <dbReference type="ChEBI" id="CHEBI:30616"/>
    </ligand>
</feature>
<dbReference type="PROSITE" id="PS50862">
    <property type="entry name" value="AA_TRNA_LIGASE_II"/>
    <property type="match status" value="1"/>
</dbReference>
<evidence type="ECO:0000256" key="2">
    <source>
        <dbReference type="ARBA" id="ARBA00005045"/>
    </source>
</evidence>
<dbReference type="PANTHER" id="PTHR43697:SF1">
    <property type="entry name" value="SERINE--TRNA LIGASE"/>
    <property type="match status" value="1"/>
</dbReference>
<comment type="catalytic activity">
    <reaction evidence="13">
        <text>tRNA(Ser) + L-serine + ATP = L-seryl-tRNA(Ser) + AMP + diphosphate + H(+)</text>
        <dbReference type="Rhea" id="RHEA:12292"/>
        <dbReference type="Rhea" id="RHEA-COMP:9669"/>
        <dbReference type="Rhea" id="RHEA-COMP:9703"/>
        <dbReference type="ChEBI" id="CHEBI:15378"/>
        <dbReference type="ChEBI" id="CHEBI:30616"/>
        <dbReference type="ChEBI" id="CHEBI:33019"/>
        <dbReference type="ChEBI" id="CHEBI:33384"/>
        <dbReference type="ChEBI" id="CHEBI:78442"/>
        <dbReference type="ChEBI" id="CHEBI:78533"/>
        <dbReference type="ChEBI" id="CHEBI:456215"/>
        <dbReference type="EC" id="6.1.1.11"/>
    </reaction>
</comment>
<evidence type="ECO:0000256" key="11">
    <source>
        <dbReference type="ARBA" id="ARBA00039158"/>
    </source>
</evidence>
<evidence type="ECO:0000256" key="7">
    <source>
        <dbReference type="ARBA" id="ARBA00022741"/>
    </source>
</evidence>
<dbReference type="PIRSF" id="PIRSF001529">
    <property type="entry name" value="Ser-tRNA-synth_IIa"/>
    <property type="match status" value="1"/>
</dbReference>
<evidence type="ECO:0000313" key="19">
    <source>
        <dbReference type="EMBL" id="PIP86682.1"/>
    </source>
</evidence>
<dbReference type="PRINTS" id="PR00981">
    <property type="entry name" value="TRNASYNTHSER"/>
</dbReference>
<evidence type="ECO:0000256" key="6">
    <source>
        <dbReference type="ARBA" id="ARBA00022598"/>
    </source>
</evidence>
<proteinExistence type="inferred from homology"/>
<evidence type="ECO:0000313" key="20">
    <source>
        <dbReference type="Proteomes" id="UP000231276"/>
    </source>
</evidence>
<evidence type="ECO:0000256" key="8">
    <source>
        <dbReference type="ARBA" id="ARBA00022840"/>
    </source>
</evidence>
<dbReference type="Gene3D" id="1.10.287.40">
    <property type="entry name" value="Serine-tRNA synthetase, tRNA binding domain"/>
    <property type="match status" value="1"/>
</dbReference>
<comment type="similarity">
    <text evidence="3">Belongs to the class-II aminoacyl-tRNA synthetase family. Type-1 seryl-tRNA synthetase subfamily.</text>
</comment>
<evidence type="ECO:0000256" key="16">
    <source>
        <dbReference type="PIRSR" id="PIRSR001529-2"/>
    </source>
</evidence>
<comment type="subcellular location">
    <subcellularLocation>
        <location evidence="1">Cytoplasm</location>
    </subcellularLocation>
</comment>
<dbReference type="NCBIfam" id="TIGR00414">
    <property type="entry name" value="serS"/>
    <property type="match status" value="1"/>
</dbReference>
<dbReference type="InterPro" id="IPR006195">
    <property type="entry name" value="aa-tRNA-synth_II"/>
</dbReference>
<keyword evidence="10" id="KW-0030">Aminoacyl-tRNA synthetase</keyword>
<comment type="pathway">
    <text evidence="2">Aminoacyl-tRNA biosynthesis; selenocysteinyl-tRNA(Sec) biosynthesis; L-seryl-tRNA(Sec) from L-serine and tRNA(Sec): step 1/1.</text>
</comment>